<gene>
    <name evidence="2" type="ORF">FJT64_018761</name>
</gene>
<dbReference type="AlphaFoldDB" id="A0A6A4WVY6"/>
<accession>A0A6A4WVY6</accession>
<protein>
    <submittedName>
        <fullName evidence="2">Uncharacterized protein</fullName>
    </submittedName>
</protein>
<name>A0A6A4WVY6_AMPAM</name>
<sequence>MVDGCTAVTGATDGQSAATTMPTRHAAVRVAPTSSGVPPGAVSAPPLSVTGSVTALDPATTSTDRSVATSITPSTVWSSVTAVEPGRASRAWVSCTASGRSTSATAPSTAPPTREHTCLTSKDASLPPVIPVSGGVPVVSACRPHLAVT</sequence>
<evidence type="ECO:0000313" key="3">
    <source>
        <dbReference type="Proteomes" id="UP000440578"/>
    </source>
</evidence>
<evidence type="ECO:0000313" key="2">
    <source>
        <dbReference type="EMBL" id="KAF0310173.1"/>
    </source>
</evidence>
<evidence type="ECO:0000256" key="1">
    <source>
        <dbReference type="SAM" id="MobiDB-lite"/>
    </source>
</evidence>
<feature type="region of interest" description="Disordered" evidence="1">
    <location>
        <begin position="1"/>
        <end position="22"/>
    </location>
</feature>
<comment type="caution">
    <text evidence="2">The sequence shown here is derived from an EMBL/GenBank/DDBJ whole genome shotgun (WGS) entry which is preliminary data.</text>
</comment>
<organism evidence="2 3">
    <name type="scientific">Amphibalanus amphitrite</name>
    <name type="common">Striped barnacle</name>
    <name type="synonym">Balanus amphitrite</name>
    <dbReference type="NCBI Taxonomy" id="1232801"/>
    <lineage>
        <taxon>Eukaryota</taxon>
        <taxon>Metazoa</taxon>
        <taxon>Ecdysozoa</taxon>
        <taxon>Arthropoda</taxon>
        <taxon>Crustacea</taxon>
        <taxon>Multicrustacea</taxon>
        <taxon>Cirripedia</taxon>
        <taxon>Thoracica</taxon>
        <taxon>Thoracicalcarea</taxon>
        <taxon>Balanomorpha</taxon>
        <taxon>Balanoidea</taxon>
        <taxon>Balanidae</taxon>
        <taxon>Amphibalaninae</taxon>
        <taxon>Amphibalanus</taxon>
    </lineage>
</organism>
<dbReference type="EMBL" id="VIIS01000338">
    <property type="protein sequence ID" value="KAF0310173.1"/>
    <property type="molecule type" value="Genomic_DNA"/>
</dbReference>
<proteinExistence type="predicted"/>
<dbReference type="Proteomes" id="UP000440578">
    <property type="component" value="Unassembled WGS sequence"/>
</dbReference>
<feature type="compositionally biased region" description="Polar residues" evidence="1">
    <location>
        <begin position="12"/>
        <end position="22"/>
    </location>
</feature>
<reference evidence="2 3" key="1">
    <citation type="submission" date="2019-07" db="EMBL/GenBank/DDBJ databases">
        <title>Draft genome assembly of a fouling barnacle, Amphibalanus amphitrite (Darwin, 1854): The first reference genome for Thecostraca.</title>
        <authorList>
            <person name="Kim W."/>
        </authorList>
    </citation>
    <scope>NUCLEOTIDE SEQUENCE [LARGE SCALE GENOMIC DNA]</scope>
    <source>
        <strain evidence="2">SNU_AA5</strain>
        <tissue evidence="2">Soma without cirri and trophi</tissue>
    </source>
</reference>
<keyword evidence="3" id="KW-1185">Reference proteome</keyword>